<dbReference type="UniPathway" id="UPA00988"/>
<dbReference type="Gene3D" id="3.40.50.620">
    <property type="entry name" value="HUPs"/>
    <property type="match status" value="1"/>
</dbReference>
<dbReference type="InterPro" id="IPR014729">
    <property type="entry name" value="Rossmann-like_a/b/a_fold"/>
</dbReference>
<reference evidence="4 5" key="1">
    <citation type="submission" date="2020-08" db="EMBL/GenBank/DDBJ databases">
        <title>Aphidius gifuensis genome sequencing and assembly.</title>
        <authorList>
            <person name="Du Z."/>
        </authorList>
    </citation>
    <scope>NUCLEOTIDE SEQUENCE [LARGE SCALE GENOMIC DNA]</scope>
    <source>
        <strain evidence="4">YNYX2018</strain>
        <tissue evidence="4">Adults</tissue>
    </source>
</reference>
<dbReference type="OrthoDB" id="25129at2759"/>
<dbReference type="AlphaFoldDB" id="A0A834XQS1"/>
<dbReference type="SUPFAM" id="SSF52402">
    <property type="entry name" value="Adenine nucleotide alpha hydrolases-like"/>
    <property type="match status" value="1"/>
</dbReference>
<comment type="pathway">
    <text evidence="3">tRNA modification; 5-methoxycarbonylmethyl-2-thiouridine-tRNA biosynthesis.</text>
</comment>
<dbReference type="GO" id="GO:0016779">
    <property type="term" value="F:nucleotidyltransferase activity"/>
    <property type="evidence" value="ECO:0007669"/>
    <property type="project" value="UniProtKB-UniRule"/>
</dbReference>
<dbReference type="InterPro" id="IPR019407">
    <property type="entry name" value="CTU2"/>
</dbReference>
<dbReference type="GO" id="GO:0032447">
    <property type="term" value="P:protein urmylation"/>
    <property type="evidence" value="ECO:0007669"/>
    <property type="project" value="UniProtKB-UniRule"/>
</dbReference>
<dbReference type="PANTHER" id="PTHR20882">
    <property type="entry name" value="CYTOPLASMIC TRNA 2-THIOLATION PROTEIN 2"/>
    <property type="match status" value="1"/>
</dbReference>
<dbReference type="Pfam" id="PF10288">
    <property type="entry name" value="CTU2"/>
    <property type="match status" value="1"/>
</dbReference>
<comment type="caution">
    <text evidence="4">The sequence shown here is derived from an EMBL/GenBank/DDBJ whole genome shotgun (WGS) entry which is preliminary data.</text>
</comment>
<sequence>METVVFDPQWVETFKSISKDEINSPSKVCKYQSSLSAVTPKIYKATNDDEYDHYGISEEDFLKLQSEDDKKISEQREKRMERMRSLFVSQPKLETKKASVKLRGSDVYCNSCFLTSVTHKFRATLGKSKIVRRSDKVLVAYSGESGSVALLNLIRAGMHESVHKRLVFETHVVHIDDGCLLNKTIEQRQARINEIITQTNSLDFKLFVTSIGEIFNEKNPDLREINNYTCSINDNDEKLLNIYNNLTDETSKKDFLHKIREKLIVTVAKCFDCCKIFFDEDSTSLAVTILSNVSLGRGAQLSSDVGFIDDRHTGVMILRPMRDFTRQELNYYMDIHKLNSFTMKKSSNNSYSSIQGVTESFVIDLDEQFGGTVAAIFRTGEKLSSKSKNNDDVAIDKCVMCEGYIDTAHFDKTTSAIEATNFSKIVSLKGSLAEHDLAMIDGNLNDDKTIIENGNKKCGDCSGSCGDKNNSDNDLSVDEINKHLCYACRRIFSDKKIINNYLTSIVNAIREKKAFENMRNEISDFLL</sequence>
<dbReference type="GO" id="GO:0005829">
    <property type="term" value="C:cytosol"/>
    <property type="evidence" value="ECO:0007669"/>
    <property type="project" value="TreeGrafter"/>
</dbReference>
<comment type="function">
    <text evidence="3">Plays a central role in 2-thiolation of mcm(5)S(2)U at tRNA wobble positions of tRNA(Lys), tRNA(Glu) and tRNA(Gln). May act by forming a heterodimer with NCS6/CTU1 that ligates sulfur from thiocarboxylated URM1 onto the uridine of tRNAs at wobble position.</text>
</comment>
<evidence type="ECO:0000313" key="5">
    <source>
        <dbReference type="Proteomes" id="UP000639338"/>
    </source>
</evidence>
<accession>A0A834XQS1</accession>
<dbReference type="PANTHER" id="PTHR20882:SF14">
    <property type="entry name" value="CYTOPLASMIC TRNA 2-THIOLATION PROTEIN 2"/>
    <property type="match status" value="1"/>
</dbReference>
<dbReference type="GO" id="GO:0002143">
    <property type="term" value="P:tRNA wobble position uridine thiolation"/>
    <property type="evidence" value="ECO:0007669"/>
    <property type="project" value="TreeGrafter"/>
</dbReference>
<keyword evidence="1 3" id="KW-0963">Cytoplasm</keyword>
<dbReference type="GO" id="GO:0000049">
    <property type="term" value="F:tRNA binding"/>
    <property type="evidence" value="ECO:0007669"/>
    <property type="project" value="InterPro"/>
</dbReference>
<organism evidence="4 5">
    <name type="scientific">Aphidius gifuensis</name>
    <name type="common">Parasitoid wasp</name>
    <dbReference type="NCBI Taxonomy" id="684658"/>
    <lineage>
        <taxon>Eukaryota</taxon>
        <taxon>Metazoa</taxon>
        <taxon>Ecdysozoa</taxon>
        <taxon>Arthropoda</taxon>
        <taxon>Hexapoda</taxon>
        <taxon>Insecta</taxon>
        <taxon>Pterygota</taxon>
        <taxon>Neoptera</taxon>
        <taxon>Endopterygota</taxon>
        <taxon>Hymenoptera</taxon>
        <taxon>Apocrita</taxon>
        <taxon>Ichneumonoidea</taxon>
        <taxon>Braconidae</taxon>
        <taxon>Aphidiinae</taxon>
        <taxon>Aphidius</taxon>
    </lineage>
</organism>
<dbReference type="GO" id="GO:0016783">
    <property type="term" value="F:sulfurtransferase activity"/>
    <property type="evidence" value="ECO:0007669"/>
    <property type="project" value="TreeGrafter"/>
</dbReference>
<keyword evidence="2 3" id="KW-0819">tRNA processing</keyword>
<comment type="subcellular location">
    <subcellularLocation>
        <location evidence="3">Cytoplasm</location>
    </subcellularLocation>
</comment>
<comment type="similarity">
    <text evidence="3">Belongs to the CTU2/NCS2 family.</text>
</comment>
<dbReference type="HAMAP" id="MF_03054">
    <property type="entry name" value="CTU2"/>
    <property type="match status" value="1"/>
</dbReference>
<dbReference type="EMBL" id="JACMRX010000004">
    <property type="protein sequence ID" value="KAF7991725.1"/>
    <property type="molecule type" value="Genomic_DNA"/>
</dbReference>
<dbReference type="Proteomes" id="UP000639338">
    <property type="component" value="Unassembled WGS sequence"/>
</dbReference>
<protein>
    <recommendedName>
        <fullName evidence="3">Cytoplasmic tRNA 2-thiolation protein 2</fullName>
    </recommendedName>
</protein>
<name>A0A834XQS1_APHGI</name>
<gene>
    <name evidence="4" type="ORF">HCN44_010526</name>
</gene>
<keyword evidence="5" id="KW-1185">Reference proteome</keyword>
<evidence type="ECO:0000256" key="1">
    <source>
        <dbReference type="ARBA" id="ARBA00022490"/>
    </source>
</evidence>
<proteinExistence type="inferred from homology"/>
<evidence type="ECO:0000256" key="3">
    <source>
        <dbReference type="HAMAP-Rule" id="MF_03054"/>
    </source>
</evidence>
<evidence type="ECO:0000256" key="2">
    <source>
        <dbReference type="ARBA" id="ARBA00022694"/>
    </source>
</evidence>
<evidence type="ECO:0000313" key="4">
    <source>
        <dbReference type="EMBL" id="KAF7991725.1"/>
    </source>
</evidence>